<dbReference type="PANTHER" id="PTHR11143">
    <property type="entry name" value="60S RIBOSOMAL PROTEIN L26 FAMILY MEMBER"/>
    <property type="match status" value="1"/>
</dbReference>
<comment type="function">
    <text evidence="4">One of two assembly initiator proteins, it binds directly to the 5'-end of the 23S rRNA, where it nucleates assembly of the 50S subunit.</text>
</comment>
<keyword evidence="4" id="KW-0694">RNA-binding</keyword>
<evidence type="ECO:0000256" key="4">
    <source>
        <dbReference type="HAMAP-Rule" id="MF_01326"/>
    </source>
</evidence>
<dbReference type="InterPro" id="IPR005825">
    <property type="entry name" value="Ribosomal_uL24_CS"/>
</dbReference>
<dbReference type="Pfam" id="PF16906">
    <property type="entry name" value="Ribosomal_L26"/>
    <property type="match status" value="1"/>
</dbReference>
<dbReference type="GO" id="GO:0006412">
    <property type="term" value="P:translation"/>
    <property type="evidence" value="ECO:0007669"/>
    <property type="project" value="UniProtKB-UniRule"/>
</dbReference>
<dbReference type="Gene3D" id="2.30.30.30">
    <property type="match status" value="1"/>
</dbReference>
<accession>A0A7J3ZKF2</accession>
<dbReference type="NCBIfam" id="TIGR01080">
    <property type="entry name" value="rplX_A_E"/>
    <property type="match status" value="1"/>
</dbReference>
<keyword evidence="4" id="KW-0699">rRNA-binding</keyword>
<dbReference type="GO" id="GO:0003735">
    <property type="term" value="F:structural constituent of ribosome"/>
    <property type="evidence" value="ECO:0007669"/>
    <property type="project" value="UniProtKB-UniRule"/>
</dbReference>
<dbReference type="PROSITE" id="PS01108">
    <property type="entry name" value="RIBOSOMAL_L24"/>
    <property type="match status" value="1"/>
</dbReference>
<evidence type="ECO:0000259" key="5">
    <source>
        <dbReference type="SMART" id="SM00739"/>
    </source>
</evidence>
<dbReference type="InterPro" id="IPR005756">
    <property type="entry name" value="Ribosomal_uL24_euk/arc"/>
</dbReference>
<comment type="similarity">
    <text evidence="1 4">Belongs to the universal ribosomal protein uL24 family.</text>
</comment>
<dbReference type="EMBL" id="DRZC01000056">
    <property type="protein sequence ID" value="HHQ80595.1"/>
    <property type="molecule type" value="Genomic_DNA"/>
</dbReference>
<organism evidence="6">
    <name type="scientific">Fervidicoccus fontis</name>
    <dbReference type="NCBI Taxonomy" id="683846"/>
    <lineage>
        <taxon>Archaea</taxon>
        <taxon>Thermoproteota</taxon>
        <taxon>Thermoprotei</taxon>
        <taxon>Fervidicoccales</taxon>
        <taxon>Fervidicoccaceae</taxon>
        <taxon>Fervidicoccus</taxon>
    </lineage>
</organism>
<dbReference type="InterPro" id="IPR008991">
    <property type="entry name" value="Translation_prot_SH3-like_sf"/>
</dbReference>
<dbReference type="InterPro" id="IPR014722">
    <property type="entry name" value="Rib_uL2_dom2"/>
</dbReference>
<comment type="subunit">
    <text evidence="4">Part of the 50S ribosomal subunit.</text>
</comment>
<proteinExistence type="inferred from homology"/>
<feature type="domain" description="KOW" evidence="5">
    <location>
        <begin position="46"/>
        <end position="73"/>
    </location>
</feature>
<dbReference type="InterPro" id="IPR041988">
    <property type="entry name" value="Ribosomal_uL24_KOW"/>
</dbReference>
<dbReference type="SUPFAM" id="SSF50104">
    <property type="entry name" value="Translation proteins SH3-like domain"/>
    <property type="match status" value="1"/>
</dbReference>
<protein>
    <recommendedName>
        <fullName evidence="4">Large ribosomal subunit protein uL24</fullName>
    </recommendedName>
</protein>
<dbReference type="HAMAP" id="MF_01326_A">
    <property type="entry name" value="Ribosomal_uL24_A"/>
    <property type="match status" value="1"/>
</dbReference>
<keyword evidence="3 4" id="KW-0687">Ribonucleoprotein</keyword>
<evidence type="ECO:0000313" key="6">
    <source>
        <dbReference type="EMBL" id="HHQ80595.1"/>
    </source>
</evidence>
<dbReference type="FunFam" id="2.30.30.30:FF:000009">
    <property type="entry name" value="60S ribosomal protein L26"/>
    <property type="match status" value="1"/>
</dbReference>
<comment type="function">
    <text evidence="4">Located at the polypeptide exit tunnel on the outside of the subunit.</text>
</comment>
<name>A0A7J3ZKF2_9CREN</name>
<dbReference type="CDD" id="cd06089">
    <property type="entry name" value="KOW_RPL26"/>
    <property type="match status" value="1"/>
</dbReference>
<dbReference type="GO" id="GO:0015934">
    <property type="term" value="C:large ribosomal subunit"/>
    <property type="evidence" value="ECO:0007669"/>
    <property type="project" value="UniProtKB-UniRule"/>
</dbReference>
<reference evidence="6" key="1">
    <citation type="journal article" date="2020" name="mSystems">
        <title>Genome- and Community-Level Interaction Insights into Carbon Utilization and Element Cycling Functions of Hydrothermarchaeota in Hydrothermal Sediment.</title>
        <authorList>
            <person name="Zhou Z."/>
            <person name="Liu Y."/>
            <person name="Xu W."/>
            <person name="Pan J."/>
            <person name="Luo Z.H."/>
            <person name="Li M."/>
        </authorList>
    </citation>
    <scope>NUCLEOTIDE SEQUENCE [LARGE SCALE GENOMIC DNA]</scope>
    <source>
        <strain evidence="6">SpSt-1116</strain>
    </source>
</reference>
<sequence>MALTESFQPRRQRKALFTAPLHARRKMMTAPLSKELRERYGIKRLPVRKGDVVRIVRGSYAGMEGKVNRVDLRKMRIYIDGITRERMDGTPTFVPIHPSKVVIIKLDLSDKERGKVIERRKGRSEEEIEKKEE</sequence>
<evidence type="ECO:0000256" key="1">
    <source>
        <dbReference type="ARBA" id="ARBA00010618"/>
    </source>
</evidence>
<comment type="caution">
    <text evidence="6">The sequence shown here is derived from an EMBL/GenBank/DDBJ whole genome shotgun (WGS) entry which is preliminary data.</text>
</comment>
<dbReference type="SMART" id="SM00739">
    <property type="entry name" value="KOW"/>
    <property type="match status" value="1"/>
</dbReference>
<dbReference type="InterPro" id="IPR005824">
    <property type="entry name" value="KOW"/>
</dbReference>
<evidence type="ECO:0000256" key="3">
    <source>
        <dbReference type="ARBA" id="ARBA00023274"/>
    </source>
</evidence>
<keyword evidence="2 4" id="KW-0689">Ribosomal protein</keyword>
<gene>
    <name evidence="4" type="primary">rpl24</name>
    <name evidence="6" type="ORF">ENM78_03980</name>
</gene>
<dbReference type="GO" id="GO:0019843">
    <property type="term" value="F:rRNA binding"/>
    <property type="evidence" value="ECO:0007669"/>
    <property type="project" value="UniProtKB-UniRule"/>
</dbReference>
<dbReference type="AlphaFoldDB" id="A0A7J3ZKF2"/>
<dbReference type="Pfam" id="PF00467">
    <property type="entry name" value="KOW"/>
    <property type="match status" value="1"/>
</dbReference>
<evidence type="ECO:0000256" key="2">
    <source>
        <dbReference type="ARBA" id="ARBA00022980"/>
    </source>
</evidence>